<evidence type="ECO:0000256" key="2">
    <source>
        <dbReference type="SAM" id="SignalP"/>
    </source>
</evidence>
<name>A0A8C7CET9_ONCKI</name>
<proteinExistence type="predicted"/>
<dbReference type="GeneTree" id="ENSGT01030000235192"/>
<dbReference type="GO" id="GO:0008009">
    <property type="term" value="F:chemokine activity"/>
    <property type="evidence" value="ECO:0007669"/>
    <property type="project" value="InterPro"/>
</dbReference>
<evidence type="ECO:0000313" key="5">
    <source>
        <dbReference type="Proteomes" id="UP000694557"/>
    </source>
</evidence>
<dbReference type="InterPro" id="IPR001811">
    <property type="entry name" value="Chemokine_IL8-like_dom"/>
</dbReference>
<dbReference type="Ensembl" id="ENSOKIT00005003244.1">
    <property type="protein sequence ID" value="ENSOKIP00005003078.1"/>
    <property type="gene ID" value="ENSOKIG00005001440.1"/>
</dbReference>
<evidence type="ECO:0000256" key="1">
    <source>
        <dbReference type="ARBA" id="ARBA00022514"/>
    </source>
</evidence>
<reference evidence="4" key="2">
    <citation type="submission" date="2025-09" db="UniProtKB">
        <authorList>
            <consortium name="Ensembl"/>
        </authorList>
    </citation>
    <scope>IDENTIFICATION</scope>
</reference>
<dbReference type="PANTHER" id="PTHR12015">
    <property type="entry name" value="SMALL INDUCIBLE CYTOKINE A"/>
    <property type="match status" value="1"/>
</dbReference>
<accession>A0A8C7CET9</accession>
<dbReference type="CDD" id="cd00169">
    <property type="entry name" value="Chemokine"/>
    <property type="match status" value="1"/>
</dbReference>
<feature type="signal peptide" evidence="2">
    <location>
        <begin position="1"/>
        <end position="22"/>
    </location>
</feature>
<dbReference type="Proteomes" id="UP000694557">
    <property type="component" value="Unassembled WGS sequence"/>
</dbReference>
<protein>
    <submittedName>
        <fullName evidence="4">Chemokine (C-C motif) ligand 44</fullName>
    </submittedName>
</protein>
<gene>
    <name evidence="4" type="primary">ccl44</name>
</gene>
<reference evidence="4" key="1">
    <citation type="submission" date="2025-08" db="UniProtKB">
        <authorList>
            <consortium name="Ensembl"/>
        </authorList>
    </citation>
    <scope>IDENTIFICATION</scope>
</reference>
<dbReference type="SUPFAM" id="SSF54117">
    <property type="entry name" value="Interleukin 8-like chemokines"/>
    <property type="match status" value="1"/>
</dbReference>
<keyword evidence="1" id="KW-0202">Cytokine</keyword>
<dbReference type="GO" id="GO:0006955">
    <property type="term" value="P:immune response"/>
    <property type="evidence" value="ECO:0007669"/>
    <property type="project" value="InterPro"/>
</dbReference>
<dbReference type="AlphaFoldDB" id="A0A8C7CET9"/>
<dbReference type="FunFam" id="2.40.50.40:FF:000030">
    <property type="entry name" value="Chemokine (C-C motif) ligand 44"/>
    <property type="match status" value="1"/>
</dbReference>
<keyword evidence="5" id="KW-1185">Reference proteome</keyword>
<dbReference type="Pfam" id="PF00048">
    <property type="entry name" value="IL8"/>
    <property type="match status" value="1"/>
</dbReference>
<feature type="domain" description="Chemokine interleukin-8-like" evidence="3">
    <location>
        <begin position="30"/>
        <end position="89"/>
    </location>
</feature>
<organism evidence="4 5">
    <name type="scientific">Oncorhynchus kisutch</name>
    <name type="common">Coho salmon</name>
    <name type="synonym">Salmo kisutch</name>
    <dbReference type="NCBI Taxonomy" id="8019"/>
    <lineage>
        <taxon>Eukaryota</taxon>
        <taxon>Metazoa</taxon>
        <taxon>Chordata</taxon>
        <taxon>Craniata</taxon>
        <taxon>Vertebrata</taxon>
        <taxon>Euteleostomi</taxon>
        <taxon>Actinopterygii</taxon>
        <taxon>Neopterygii</taxon>
        <taxon>Teleostei</taxon>
        <taxon>Protacanthopterygii</taxon>
        <taxon>Salmoniformes</taxon>
        <taxon>Salmonidae</taxon>
        <taxon>Salmoninae</taxon>
        <taxon>Oncorhynchus</taxon>
    </lineage>
</organism>
<evidence type="ECO:0000259" key="3">
    <source>
        <dbReference type="SMART" id="SM00199"/>
    </source>
</evidence>
<dbReference type="PANTHER" id="PTHR12015:SF155">
    <property type="entry name" value="CHEMOKINE (C-C MOTIF) LIGAND 44"/>
    <property type="match status" value="1"/>
</dbReference>
<keyword evidence="2" id="KW-0732">Signal</keyword>
<feature type="chain" id="PRO_5034444040" evidence="2">
    <location>
        <begin position="23"/>
        <end position="176"/>
    </location>
</feature>
<dbReference type="Gene3D" id="2.40.50.40">
    <property type="match status" value="1"/>
</dbReference>
<dbReference type="GO" id="GO:0005615">
    <property type="term" value="C:extracellular space"/>
    <property type="evidence" value="ECO:0007669"/>
    <property type="project" value="UniProtKB-KW"/>
</dbReference>
<dbReference type="InterPro" id="IPR036048">
    <property type="entry name" value="Interleukin_8-like_sf"/>
</dbReference>
<evidence type="ECO:0000313" key="4">
    <source>
        <dbReference type="Ensembl" id="ENSOKIP00005003078.1"/>
    </source>
</evidence>
<dbReference type="SMART" id="SM00199">
    <property type="entry name" value="SCY"/>
    <property type="match status" value="1"/>
</dbReference>
<sequence>MFLLQTVTVISLTVVLLDAVEGDGVQMQRDVQCCMQYSQGNVRTKDVLRFEVQTEGPDCSIQAIILYTKKAVKCADPRDRRVKRLLRKLLQRQRTKAHRTMWLHPHGNLPVMSEVGNMHLVYTHRAQFNLTHIAVTYTTLKYYINIPMVGEIKSSLYIQMALLERGVMLAFLKSVL</sequence>
<dbReference type="InterPro" id="IPR039809">
    <property type="entry name" value="Chemokine_b/g/d"/>
</dbReference>